<dbReference type="InterPro" id="IPR050832">
    <property type="entry name" value="Bact_Acetyltransf"/>
</dbReference>
<dbReference type="PANTHER" id="PTHR43877">
    <property type="entry name" value="AMINOALKYLPHOSPHONATE N-ACETYLTRANSFERASE-RELATED-RELATED"/>
    <property type="match status" value="1"/>
</dbReference>
<evidence type="ECO:0000313" key="5">
    <source>
        <dbReference type="Proteomes" id="UP000011591"/>
    </source>
</evidence>
<keyword evidence="5" id="KW-1185">Reference proteome</keyword>
<organism evidence="4 5">
    <name type="scientific">Natrialba aegyptia DSM 13077</name>
    <dbReference type="NCBI Taxonomy" id="1227491"/>
    <lineage>
        <taxon>Archaea</taxon>
        <taxon>Methanobacteriati</taxon>
        <taxon>Methanobacteriota</taxon>
        <taxon>Stenosarchaea group</taxon>
        <taxon>Halobacteria</taxon>
        <taxon>Halobacteriales</taxon>
        <taxon>Natrialbaceae</taxon>
        <taxon>Natrialba</taxon>
    </lineage>
</organism>
<dbReference type="Proteomes" id="UP000011591">
    <property type="component" value="Unassembled WGS sequence"/>
</dbReference>
<dbReference type="SUPFAM" id="SSF55729">
    <property type="entry name" value="Acyl-CoA N-acyltransferases (Nat)"/>
    <property type="match status" value="1"/>
</dbReference>
<dbReference type="InterPro" id="IPR000182">
    <property type="entry name" value="GNAT_dom"/>
</dbReference>
<comment type="caution">
    <text evidence="4">The sequence shown here is derived from an EMBL/GenBank/DDBJ whole genome shotgun (WGS) entry which is preliminary data.</text>
</comment>
<keyword evidence="1 4" id="KW-0808">Transferase</keyword>
<reference evidence="4 5" key="1">
    <citation type="journal article" date="2014" name="PLoS Genet.">
        <title>Phylogenetically driven sequencing of extremely halophilic archaea reveals strategies for static and dynamic osmo-response.</title>
        <authorList>
            <person name="Becker E.A."/>
            <person name="Seitzer P.M."/>
            <person name="Tritt A."/>
            <person name="Larsen D."/>
            <person name="Krusor M."/>
            <person name="Yao A.I."/>
            <person name="Wu D."/>
            <person name="Madern D."/>
            <person name="Eisen J.A."/>
            <person name="Darling A.E."/>
            <person name="Facciotti M.T."/>
        </authorList>
    </citation>
    <scope>NUCLEOTIDE SEQUENCE [LARGE SCALE GENOMIC DNA]</scope>
    <source>
        <strain evidence="4 5">DSM 13077</strain>
    </source>
</reference>
<dbReference type="Pfam" id="PF00583">
    <property type="entry name" value="Acetyltransf_1"/>
    <property type="match status" value="1"/>
</dbReference>
<keyword evidence="2" id="KW-0012">Acyltransferase</keyword>
<evidence type="ECO:0000256" key="2">
    <source>
        <dbReference type="ARBA" id="ARBA00023315"/>
    </source>
</evidence>
<dbReference type="Gene3D" id="3.40.630.30">
    <property type="match status" value="1"/>
</dbReference>
<evidence type="ECO:0000313" key="4">
    <source>
        <dbReference type="EMBL" id="ELZ04161.1"/>
    </source>
</evidence>
<evidence type="ECO:0000259" key="3">
    <source>
        <dbReference type="PROSITE" id="PS51186"/>
    </source>
</evidence>
<dbReference type="EMBL" id="AOIP01000031">
    <property type="protein sequence ID" value="ELZ04161.1"/>
    <property type="molecule type" value="Genomic_DNA"/>
</dbReference>
<name>M0AZS6_9EURY</name>
<accession>M0AZS6</accession>
<gene>
    <name evidence="4" type="ORF">C480_11631</name>
</gene>
<dbReference type="InterPro" id="IPR016181">
    <property type="entry name" value="Acyl_CoA_acyltransferase"/>
</dbReference>
<dbReference type="PATRIC" id="fig|1227491.4.peg.2385"/>
<proteinExistence type="predicted"/>
<feature type="domain" description="N-acetyltransferase" evidence="3">
    <location>
        <begin position="64"/>
        <end position="233"/>
    </location>
</feature>
<sequence length="233" mass="25661">MSGFGVITGLIAVLFGVGARVQDESNLEFESARVRTGRANDFIGERRWSRMDWIARQATPTAAPTVREIARESWHAAYDEFLGSAQVERMIDEWYALDELEESIATASDRDDERFLLAVPAGDAHASDRETADAVGFAHAGSHPDEPPVASLARLYARPPVWGEGVGTALLERVEADLRATCERLRLTVLADNDVGVSFYESRGFDRVATQVSDLEGVDGPGELEEFVYEKQL</sequence>
<protein>
    <submittedName>
        <fullName evidence="4">N-acetyltransferase GCN5</fullName>
    </submittedName>
</protein>
<dbReference type="PROSITE" id="PS51186">
    <property type="entry name" value="GNAT"/>
    <property type="match status" value="1"/>
</dbReference>
<dbReference type="AlphaFoldDB" id="M0AZS6"/>
<dbReference type="CDD" id="cd04301">
    <property type="entry name" value="NAT_SF"/>
    <property type="match status" value="1"/>
</dbReference>
<evidence type="ECO:0000256" key="1">
    <source>
        <dbReference type="ARBA" id="ARBA00022679"/>
    </source>
</evidence>
<dbReference type="GO" id="GO:0016747">
    <property type="term" value="F:acyltransferase activity, transferring groups other than amino-acyl groups"/>
    <property type="evidence" value="ECO:0007669"/>
    <property type="project" value="InterPro"/>
</dbReference>